<reference evidence="1" key="1">
    <citation type="submission" date="2005-10" db="EMBL/GenBank/DDBJ databases">
        <authorList>
            <person name="Loftus B.J."/>
            <person name="Nene V.M."/>
            <person name="Hannick L.I."/>
            <person name="Bidwell S."/>
            <person name="Haas B."/>
            <person name="Amedeo P."/>
            <person name="Orvis J."/>
            <person name="Wortman J.R."/>
            <person name="White O.R."/>
            <person name="Salzberg S."/>
            <person name="Shumway M."/>
            <person name="Koo H."/>
            <person name="Zhao Y."/>
            <person name="Holmes M."/>
            <person name="Miller J."/>
            <person name="Schatz M."/>
            <person name="Pop M."/>
            <person name="Pai G."/>
            <person name="Utterback T."/>
            <person name="Rogers Y.-H."/>
            <person name="Kravitz S."/>
            <person name="Fraser C.M."/>
        </authorList>
    </citation>
    <scope>NUCLEOTIDE SEQUENCE</scope>
    <source>
        <strain evidence="1">Liverpool</strain>
    </source>
</reference>
<evidence type="ECO:0000313" key="1">
    <source>
        <dbReference type="EMBL" id="EAT38603.1"/>
    </source>
</evidence>
<gene>
    <name evidence="1" type="ORF">AaeL_AAEL009523</name>
</gene>
<dbReference type="EMBL" id="CH477588">
    <property type="protein sequence ID" value="EAT38603.1"/>
    <property type="molecule type" value="Genomic_DNA"/>
</dbReference>
<name>Q16VL7_AEDAE</name>
<organism evidence="1 2">
    <name type="scientific">Aedes aegypti</name>
    <name type="common">Yellowfever mosquito</name>
    <name type="synonym">Culex aegypti</name>
    <dbReference type="NCBI Taxonomy" id="7159"/>
    <lineage>
        <taxon>Eukaryota</taxon>
        <taxon>Metazoa</taxon>
        <taxon>Ecdysozoa</taxon>
        <taxon>Arthropoda</taxon>
        <taxon>Hexapoda</taxon>
        <taxon>Insecta</taxon>
        <taxon>Pterygota</taxon>
        <taxon>Neoptera</taxon>
        <taxon>Endopterygota</taxon>
        <taxon>Diptera</taxon>
        <taxon>Nematocera</taxon>
        <taxon>Culicoidea</taxon>
        <taxon>Culicidae</taxon>
        <taxon>Culicinae</taxon>
        <taxon>Aedini</taxon>
        <taxon>Aedes</taxon>
        <taxon>Stegomyia</taxon>
    </lineage>
</organism>
<dbReference type="AlphaFoldDB" id="Q16VL7"/>
<evidence type="ECO:0000313" key="2">
    <source>
        <dbReference type="Proteomes" id="UP000682892"/>
    </source>
</evidence>
<dbReference type="PaxDb" id="7159-AAEL009523-PA"/>
<accession>Q16VL7</accession>
<dbReference type="Proteomes" id="UP000682892">
    <property type="component" value="Chromosome 3"/>
</dbReference>
<protein>
    <submittedName>
        <fullName evidence="1">AAEL009523-PA</fullName>
    </submittedName>
</protein>
<proteinExistence type="predicted"/>
<sequence>MTTTFILYPELESKSAQERAYLLASWLGFQRRLASRGVDALVVLRRGSRIVVF</sequence>
<reference evidence="1" key="3">
    <citation type="submission" date="2012-09" db="EMBL/GenBank/DDBJ databases">
        <authorList>
            <consortium name="VectorBase"/>
        </authorList>
    </citation>
    <scope>NUCLEOTIDE SEQUENCE</scope>
    <source>
        <strain evidence="1">Liverpool</strain>
    </source>
</reference>
<reference evidence="1" key="2">
    <citation type="journal article" date="2007" name="Science">
        <title>Genome sequence of Aedes aegypti, a major arbovirus vector.</title>
        <authorList>
            <person name="Nene V."/>
            <person name="Wortman J.R."/>
            <person name="Lawson D."/>
            <person name="Haas B."/>
            <person name="Kodira C."/>
            <person name="Tu Z.J."/>
            <person name="Loftus B."/>
            <person name="Xi Z."/>
            <person name="Megy K."/>
            <person name="Grabherr M."/>
            <person name="Ren Q."/>
            <person name="Zdobnov E.M."/>
            <person name="Lobo N.F."/>
            <person name="Campbell K.S."/>
            <person name="Brown S.E."/>
            <person name="Bonaldo M.F."/>
            <person name="Zhu J."/>
            <person name="Sinkins S.P."/>
            <person name="Hogenkamp D.G."/>
            <person name="Amedeo P."/>
            <person name="Arensburger P."/>
            <person name="Atkinson P.W."/>
            <person name="Bidwell S."/>
            <person name="Biedler J."/>
            <person name="Birney E."/>
            <person name="Bruggner R.V."/>
            <person name="Costas J."/>
            <person name="Coy M.R."/>
            <person name="Crabtree J."/>
            <person name="Crawford M."/>
            <person name="Debruyn B."/>
            <person name="Decaprio D."/>
            <person name="Eiglmeier K."/>
            <person name="Eisenstadt E."/>
            <person name="El-Dorry H."/>
            <person name="Gelbart W.M."/>
            <person name="Gomes S.L."/>
            <person name="Hammond M."/>
            <person name="Hannick L.I."/>
            <person name="Hogan J.R."/>
            <person name="Holmes M.H."/>
            <person name="Jaffe D."/>
            <person name="Johnston J.S."/>
            <person name="Kennedy R.C."/>
            <person name="Koo H."/>
            <person name="Kravitz S."/>
            <person name="Kriventseva E.V."/>
            <person name="Kulp D."/>
            <person name="Labutti K."/>
            <person name="Lee E."/>
            <person name="Li S."/>
            <person name="Lovin D.D."/>
            <person name="Mao C."/>
            <person name="Mauceli E."/>
            <person name="Menck C.F."/>
            <person name="Miller J.R."/>
            <person name="Montgomery P."/>
            <person name="Mori A."/>
            <person name="Nascimento A.L."/>
            <person name="Naveira H.F."/>
            <person name="Nusbaum C."/>
            <person name="O'leary S."/>
            <person name="Orvis J."/>
            <person name="Pertea M."/>
            <person name="Quesneville H."/>
            <person name="Reidenbach K.R."/>
            <person name="Rogers Y.H."/>
            <person name="Roth C.W."/>
            <person name="Schneider J.R."/>
            <person name="Schatz M."/>
            <person name="Shumway M."/>
            <person name="Stanke M."/>
            <person name="Stinson E.O."/>
            <person name="Tubio J.M."/>
            <person name="Vanzee J.P."/>
            <person name="Verjovski-Almeida S."/>
            <person name="Werner D."/>
            <person name="White O."/>
            <person name="Wyder S."/>
            <person name="Zeng Q."/>
            <person name="Zhao Q."/>
            <person name="Zhao Y."/>
            <person name="Hill C.A."/>
            <person name="Raikhel A.S."/>
            <person name="Soares M.B."/>
            <person name="Knudson D.L."/>
            <person name="Lee N.H."/>
            <person name="Galagan J."/>
            <person name="Salzberg S.L."/>
            <person name="Paulsen I.T."/>
            <person name="Dimopoulos G."/>
            <person name="Collins F.H."/>
            <person name="Birren B."/>
            <person name="Fraser-Liggett C.M."/>
            <person name="Severson D.W."/>
        </authorList>
    </citation>
    <scope>NUCLEOTIDE SEQUENCE [LARGE SCALE GENOMIC DNA]</scope>
    <source>
        <strain evidence="1">Liverpool</strain>
    </source>
</reference>
<dbReference type="HOGENOM" id="CLU_3070497_0_0_1"/>